<name>A0A0F7LJW9_9GAMM</name>
<gene>
    <name evidence="1" type="ORF">VY86_08805</name>
</gene>
<organism evidence="1 2">
    <name type="scientific">Photorhabdus thracensis</name>
    <dbReference type="NCBI Taxonomy" id="230089"/>
    <lineage>
        <taxon>Bacteria</taxon>
        <taxon>Pseudomonadati</taxon>
        <taxon>Pseudomonadota</taxon>
        <taxon>Gammaproteobacteria</taxon>
        <taxon>Enterobacterales</taxon>
        <taxon>Morganellaceae</taxon>
        <taxon>Photorhabdus</taxon>
    </lineage>
</organism>
<evidence type="ECO:0000313" key="1">
    <source>
        <dbReference type="EMBL" id="AKH63424.1"/>
    </source>
</evidence>
<dbReference type="KEGG" id="ptt:VY86_08805"/>
<accession>A0A0F7LJW9</accession>
<dbReference type="RefSeq" id="WP_046974682.1">
    <property type="nucleotide sequence ID" value="NZ_CAWQPG010000329.1"/>
</dbReference>
<reference evidence="1 2" key="1">
    <citation type="journal article" date="2015" name="J. Biotechnol.">
        <title>Complete genome sequence of Photorhabdus temperata subsp. thracensis 39-8(T), an entomopathogenic bacterium for the improved commercial bioinsecticide.</title>
        <authorList>
            <person name="Kwak Y."/>
            <person name="Shin J.H."/>
        </authorList>
    </citation>
    <scope>NUCLEOTIDE SEQUENCE [LARGE SCALE GENOMIC DNA]</scope>
    <source>
        <strain evidence="1 2">DSM 15199</strain>
    </source>
</reference>
<dbReference type="EMBL" id="CP011104">
    <property type="protein sequence ID" value="AKH63424.1"/>
    <property type="molecule type" value="Genomic_DNA"/>
</dbReference>
<keyword evidence="2" id="KW-1185">Reference proteome</keyword>
<dbReference type="Proteomes" id="UP000034866">
    <property type="component" value="Chromosome"/>
</dbReference>
<dbReference type="OrthoDB" id="6458154at2"/>
<sequence>MTEREEFLAYVAEMRKTVEQWPDWKKVGLRTPRNPHIPRKDKITPKPRGYAIFAKNKLV</sequence>
<dbReference type="AlphaFoldDB" id="A0A0F7LJW9"/>
<protein>
    <submittedName>
        <fullName evidence="1">Uncharacterized protein</fullName>
    </submittedName>
</protein>
<reference evidence="2" key="2">
    <citation type="submission" date="2015-03" db="EMBL/GenBank/DDBJ databases">
        <title>Genome sequence of Azospirillum thiophilum strain DSM 21654T.</title>
        <authorList>
            <person name="Kwak Y."/>
            <person name="Shin J.-H."/>
        </authorList>
    </citation>
    <scope>NUCLEOTIDE SEQUENCE [LARGE SCALE GENOMIC DNA]</scope>
    <source>
        <strain evidence="2">DSM 15199</strain>
    </source>
</reference>
<dbReference type="PATRIC" id="fig|230089.6.peg.1952"/>
<proteinExistence type="predicted"/>
<evidence type="ECO:0000313" key="2">
    <source>
        <dbReference type="Proteomes" id="UP000034866"/>
    </source>
</evidence>